<accession>A0A932CR52</accession>
<reference evidence="1" key="1">
    <citation type="submission" date="2020-07" db="EMBL/GenBank/DDBJ databases">
        <title>Huge and variable diversity of episymbiotic CPR bacteria and DPANN archaea in groundwater ecosystems.</title>
        <authorList>
            <person name="He C.Y."/>
            <person name="Keren R."/>
            <person name="Whittaker M."/>
            <person name="Farag I.F."/>
            <person name="Doudna J."/>
            <person name="Cate J.H.D."/>
            <person name="Banfield J.F."/>
        </authorList>
    </citation>
    <scope>NUCLEOTIDE SEQUENCE</scope>
    <source>
        <strain evidence="1">NC_groundwater_672_Ag_B-0.1um_62_36</strain>
    </source>
</reference>
<gene>
    <name evidence="1" type="ORF">HYY20_13955</name>
</gene>
<protein>
    <submittedName>
        <fullName evidence="1">Uncharacterized protein</fullName>
    </submittedName>
</protein>
<comment type="caution">
    <text evidence="1">The sequence shown here is derived from an EMBL/GenBank/DDBJ whole genome shotgun (WGS) entry which is preliminary data.</text>
</comment>
<evidence type="ECO:0000313" key="1">
    <source>
        <dbReference type="EMBL" id="MBI2877976.1"/>
    </source>
</evidence>
<organism evidence="1 2">
    <name type="scientific">Tectimicrobiota bacterium</name>
    <dbReference type="NCBI Taxonomy" id="2528274"/>
    <lineage>
        <taxon>Bacteria</taxon>
        <taxon>Pseudomonadati</taxon>
        <taxon>Nitrospinota/Tectimicrobiota group</taxon>
        <taxon>Candidatus Tectimicrobiota</taxon>
    </lineage>
</organism>
<dbReference type="AlphaFoldDB" id="A0A932CR52"/>
<proteinExistence type="predicted"/>
<sequence>MKKARRFCEYNLINAKLDDHGWLQPDLSESPWEWCAECGRLLDPRTEKETPGVSSCICTRRKGAQRIPIGTLVEACRMAQHFLPNLTVEALYALCLGAESQDWMATASAQELASWALKDHSLSQGL</sequence>
<dbReference type="EMBL" id="JACPRF010000424">
    <property type="protein sequence ID" value="MBI2877976.1"/>
    <property type="molecule type" value="Genomic_DNA"/>
</dbReference>
<name>A0A932CR52_UNCTE</name>
<dbReference type="Proteomes" id="UP000769766">
    <property type="component" value="Unassembled WGS sequence"/>
</dbReference>
<evidence type="ECO:0000313" key="2">
    <source>
        <dbReference type="Proteomes" id="UP000769766"/>
    </source>
</evidence>